<keyword evidence="3" id="KW-1185">Reference proteome</keyword>
<dbReference type="GO" id="GO:0030170">
    <property type="term" value="F:pyridoxal phosphate binding"/>
    <property type="evidence" value="ECO:0007669"/>
    <property type="project" value="InterPro"/>
</dbReference>
<proteinExistence type="predicted"/>
<dbReference type="InterPro" id="IPR005163">
    <property type="entry name" value="Tri_helical_YiiM-like"/>
</dbReference>
<dbReference type="Proteomes" id="UP000324927">
    <property type="component" value="Unassembled WGS sequence"/>
</dbReference>
<feature type="domain" description="MOSC" evidence="1">
    <location>
        <begin position="30"/>
        <end position="168"/>
    </location>
</feature>
<protein>
    <submittedName>
        <fullName evidence="2">MOSC domain-containing protein</fullName>
    </submittedName>
</protein>
<evidence type="ECO:0000259" key="1">
    <source>
        <dbReference type="PROSITE" id="PS51340"/>
    </source>
</evidence>
<dbReference type="OrthoDB" id="9786134at2"/>
<evidence type="ECO:0000313" key="3">
    <source>
        <dbReference type="Proteomes" id="UP000324927"/>
    </source>
</evidence>
<dbReference type="InterPro" id="IPR011037">
    <property type="entry name" value="Pyrv_Knase-like_insert_dom_sf"/>
</dbReference>
<gene>
    <name evidence="2" type="ORF">FZ942_17095</name>
</gene>
<dbReference type="SUPFAM" id="SSF50800">
    <property type="entry name" value="PK beta-barrel domain-like"/>
    <property type="match status" value="1"/>
</dbReference>
<dbReference type="PANTHER" id="PTHR30212">
    <property type="entry name" value="PROTEIN YIIM"/>
    <property type="match status" value="1"/>
</dbReference>
<dbReference type="PANTHER" id="PTHR30212:SF2">
    <property type="entry name" value="PROTEIN YIIM"/>
    <property type="match status" value="1"/>
</dbReference>
<comment type="caution">
    <text evidence="2">The sequence shown here is derived from an EMBL/GenBank/DDBJ whole genome shotgun (WGS) entry which is preliminary data.</text>
</comment>
<dbReference type="Pfam" id="PF03473">
    <property type="entry name" value="MOSC"/>
    <property type="match status" value="1"/>
</dbReference>
<reference evidence="2 3" key="1">
    <citation type="submission" date="2019-08" db="EMBL/GenBank/DDBJ databases">
        <authorList>
            <person name="Grouzdev D."/>
            <person name="Tikhonova E."/>
            <person name="Kravchenko I."/>
        </authorList>
    </citation>
    <scope>NUCLEOTIDE SEQUENCE [LARGE SCALE GENOMIC DNA]</scope>
    <source>
        <strain evidence="2 3">59b</strain>
    </source>
</reference>
<dbReference type="GO" id="GO:0003824">
    <property type="term" value="F:catalytic activity"/>
    <property type="evidence" value="ECO:0007669"/>
    <property type="project" value="InterPro"/>
</dbReference>
<dbReference type="AlphaFoldDB" id="A0A5A9GNN5"/>
<name>A0A5A9GNN5_AZOLI</name>
<dbReference type="Pfam" id="PF03475">
    <property type="entry name" value="YiiM_3-alpha"/>
    <property type="match status" value="1"/>
</dbReference>
<organism evidence="2 3">
    <name type="scientific">Azospirillum lipoferum</name>
    <dbReference type="NCBI Taxonomy" id="193"/>
    <lineage>
        <taxon>Bacteria</taxon>
        <taxon>Pseudomonadati</taxon>
        <taxon>Pseudomonadota</taxon>
        <taxon>Alphaproteobacteria</taxon>
        <taxon>Rhodospirillales</taxon>
        <taxon>Azospirillaceae</taxon>
        <taxon>Azospirillum</taxon>
    </lineage>
</organism>
<accession>A0A5A9GNN5</accession>
<dbReference type="GO" id="GO:0030151">
    <property type="term" value="F:molybdenum ion binding"/>
    <property type="evidence" value="ECO:0007669"/>
    <property type="project" value="InterPro"/>
</dbReference>
<dbReference type="PROSITE" id="PS51340">
    <property type="entry name" value="MOSC"/>
    <property type="match status" value="1"/>
</dbReference>
<dbReference type="EMBL" id="VTTN01000006">
    <property type="protein sequence ID" value="KAA0595342.1"/>
    <property type="molecule type" value="Genomic_DNA"/>
</dbReference>
<evidence type="ECO:0000313" key="2">
    <source>
        <dbReference type="EMBL" id="KAA0595342.1"/>
    </source>
</evidence>
<dbReference type="InterPro" id="IPR005302">
    <property type="entry name" value="MoCF_Sase_C"/>
</dbReference>
<dbReference type="Gene3D" id="2.40.33.20">
    <property type="entry name" value="PK beta-barrel domain-like"/>
    <property type="match status" value="1"/>
</dbReference>
<sequence>MTNPTTLNAILTGRAVPFGRPDTLSAIGKRPVDAAVAIGPAGLEGDEQADRRNHGGPDKAIHHYPFDHYPAWRTDLPAPASLLDAVGAFGENISTLGLTEETVCVGDVFRLGTATVQVSQGRQPCWKLNHRFGVADMARRVQSTGRTGWYYRVLEPGTAAAGDGIALIDRPLPDWPLARILRAFYHNTGDLPTLAGIAGLEPLATGWRTLARRRVESGRVEDWSGRLGE</sequence>
<dbReference type="InterPro" id="IPR052353">
    <property type="entry name" value="Benzoxazolinone_Detox_Enz"/>
</dbReference>
<dbReference type="RefSeq" id="WP_149232282.1">
    <property type="nucleotide sequence ID" value="NZ_JALJXJ010000007.1"/>
</dbReference>